<dbReference type="PANTHER" id="PTHR31618:SF1">
    <property type="entry name" value="EF-HAND DOMAIN-CONTAINING PROTEIN"/>
    <property type="match status" value="1"/>
</dbReference>
<sequence length="704" mass="81361">MEKLGKSFDSLSEERRVLLPRDDRMAQSERREVLVKINGQDSPLGQRRSNVDDVALVYSADSTSFRGNSCFLLRPKTKSRLMDPPEQKQMKSGIDEYDPFLEGDLPEEYQKMKFTPSSVVQFVCLVFGLAALACNLGFPKFMNIKLFELEMWKWESMVLVLISGHLVSGWAIRVVLFFIERNFLLRKRVLYFVYGVRNAVQNCIWMGLVLISWHFMFGKTAERMTDGDQVMFPFLARLWICLLVGTFIWLLKKLLVKALASSFHVSKFFDRIQESLFNQYVIETLSRPPLFWIQHRQEEANAFPINGKARRGSPKFSGGMSHKGGEGISIDHLQWMSQKNVSAWNMKRLVNIIRKGVLSTLKEKINVSPQITSEAQARAAAKKIFFNVAKPGSKCIYMEDLLHFLREDEASNTMTLLQGASECKEISKRTLKNWVVYAFKERRALSLSLDDTKSAVNKLHQLLNIAVAILVFVISLFILRITSTHLLVFLGSELLLVGFVFKNSWKTAYEAIIFLFVMHPFDVGDRCEVDGVQMVVEEMNILTTVFLRDDNQKVIYPNWLLATKPICNYYRSPDMRDAVHFCIPFATGMEKIAMMKDRITRYVETNSNHWHPAPVIVLRGMKDMNMLKYSVWLSHQMNHQDIDKIWMRKTLLVEEMIKIFRELDIEYQMLPLDVNVNLRNMPAVTTSISIDNWNNTIAMSDVHV</sequence>
<dbReference type="GO" id="GO:0005886">
    <property type="term" value="C:plasma membrane"/>
    <property type="evidence" value="ECO:0007669"/>
    <property type="project" value="UniProtKB-UniRule"/>
</dbReference>
<dbReference type="GO" id="GO:0008381">
    <property type="term" value="F:mechanosensitive monoatomic ion channel activity"/>
    <property type="evidence" value="ECO:0007669"/>
    <property type="project" value="TreeGrafter"/>
</dbReference>
<dbReference type="InterPro" id="IPR006685">
    <property type="entry name" value="MscS_channel_2nd"/>
</dbReference>
<evidence type="ECO:0000256" key="9">
    <source>
        <dbReference type="PIRNR" id="PIRNR017209"/>
    </source>
</evidence>
<evidence type="ECO:0000256" key="10">
    <source>
        <dbReference type="SAM" id="Phobius"/>
    </source>
</evidence>
<keyword evidence="7 9" id="KW-0472">Membrane</keyword>
<keyword evidence="6" id="KW-0406">Ion transport</keyword>
<evidence type="ECO:0000256" key="2">
    <source>
        <dbReference type="ARBA" id="ARBA00008017"/>
    </source>
</evidence>
<feature type="transmembrane region" description="Helical" evidence="10">
    <location>
        <begin position="230"/>
        <end position="251"/>
    </location>
</feature>
<keyword evidence="3" id="KW-0813">Transport</keyword>
<dbReference type="SUPFAM" id="SSF50182">
    <property type="entry name" value="Sm-like ribonucleoproteins"/>
    <property type="match status" value="1"/>
</dbReference>
<dbReference type="Gene3D" id="2.30.30.60">
    <property type="match status" value="1"/>
</dbReference>
<evidence type="ECO:0000313" key="12">
    <source>
        <dbReference type="EMBL" id="KAF7137868.1"/>
    </source>
</evidence>
<comment type="caution">
    <text evidence="12">The sequence shown here is derived from an EMBL/GenBank/DDBJ whole genome shotgun (WGS) entry which is preliminary data.</text>
</comment>
<evidence type="ECO:0000256" key="7">
    <source>
        <dbReference type="ARBA" id="ARBA00023136"/>
    </source>
</evidence>
<dbReference type="GO" id="GO:0050982">
    <property type="term" value="P:detection of mechanical stimulus"/>
    <property type="evidence" value="ECO:0007669"/>
    <property type="project" value="UniProtKB-ARBA"/>
</dbReference>
<evidence type="ECO:0000256" key="3">
    <source>
        <dbReference type="ARBA" id="ARBA00022448"/>
    </source>
</evidence>
<evidence type="ECO:0000259" key="11">
    <source>
        <dbReference type="Pfam" id="PF00924"/>
    </source>
</evidence>
<proteinExistence type="inferred from homology"/>
<evidence type="ECO:0000256" key="6">
    <source>
        <dbReference type="ARBA" id="ARBA00023065"/>
    </source>
</evidence>
<dbReference type="InterPro" id="IPR023408">
    <property type="entry name" value="MscS_beta-dom_sf"/>
</dbReference>
<evidence type="ECO:0000256" key="4">
    <source>
        <dbReference type="ARBA" id="ARBA00022692"/>
    </source>
</evidence>
<dbReference type="AlphaFoldDB" id="A0A834LI08"/>
<feature type="transmembrane region" description="Helical" evidence="10">
    <location>
        <begin position="158"/>
        <end position="179"/>
    </location>
</feature>
<keyword evidence="5 10" id="KW-1133">Transmembrane helix</keyword>
<protein>
    <recommendedName>
        <fullName evidence="9">Mechanosensitive ion channel protein</fullName>
    </recommendedName>
</protein>
<accession>A0A834LI08</accession>
<feature type="transmembrane region" description="Helical" evidence="10">
    <location>
        <begin position="462"/>
        <end position="479"/>
    </location>
</feature>
<dbReference type="GO" id="GO:0006820">
    <property type="term" value="P:monoatomic anion transport"/>
    <property type="evidence" value="ECO:0007669"/>
    <property type="project" value="TreeGrafter"/>
</dbReference>
<keyword evidence="8" id="KW-0407">Ion channel</keyword>
<dbReference type="FunFam" id="2.30.30.60:FF:000003">
    <property type="entry name" value="Predicted mechanosensitive ion channel"/>
    <property type="match status" value="1"/>
</dbReference>
<feature type="transmembrane region" description="Helical" evidence="10">
    <location>
        <begin position="199"/>
        <end position="218"/>
    </location>
</feature>
<keyword evidence="4 10" id="KW-0812">Transmembrane</keyword>
<dbReference type="Pfam" id="PF00924">
    <property type="entry name" value="MS_channel_2nd"/>
    <property type="match status" value="1"/>
</dbReference>
<feature type="domain" description="Mechanosensitive ion channel MscS" evidence="11">
    <location>
        <begin position="513"/>
        <end position="570"/>
    </location>
</feature>
<dbReference type="PIRSF" id="PIRSF017209">
    <property type="entry name" value="Memb_At2g17000_prd"/>
    <property type="match status" value="1"/>
</dbReference>
<reference evidence="12" key="1">
    <citation type="submission" date="2019-11" db="EMBL/GenBank/DDBJ databases">
        <authorList>
            <person name="Liu Y."/>
            <person name="Hou J."/>
            <person name="Li T.-Q."/>
            <person name="Guan C.-H."/>
            <person name="Wu X."/>
            <person name="Wu H.-Z."/>
            <person name="Ling F."/>
            <person name="Zhang R."/>
            <person name="Shi X.-G."/>
            <person name="Ren J.-P."/>
            <person name="Chen E.-F."/>
            <person name="Sun J.-M."/>
        </authorList>
    </citation>
    <scope>NUCLEOTIDE SEQUENCE</scope>
    <source>
        <strain evidence="12">Adult_tree_wgs_1</strain>
        <tissue evidence="12">Leaves</tissue>
    </source>
</reference>
<comment type="subcellular location">
    <subcellularLocation>
        <location evidence="1">Membrane</location>
        <topology evidence="1">Multi-pass membrane protein</topology>
    </subcellularLocation>
</comment>
<evidence type="ECO:0000256" key="1">
    <source>
        <dbReference type="ARBA" id="ARBA00004141"/>
    </source>
</evidence>
<gene>
    <name evidence="12" type="ORF">RHSIM_Rhsim07G0251600</name>
</gene>
<evidence type="ECO:0000313" key="13">
    <source>
        <dbReference type="Proteomes" id="UP000626092"/>
    </source>
</evidence>
<dbReference type="EMBL" id="WJXA01000007">
    <property type="protein sequence ID" value="KAF7137868.1"/>
    <property type="molecule type" value="Genomic_DNA"/>
</dbReference>
<keyword evidence="13" id="KW-1185">Reference proteome</keyword>
<dbReference type="InterPro" id="IPR016688">
    <property type="entry name" value="MscS-like_plants/fungi"/>
</dbReference>
<dbReference type="OrthoDB" id="544685at2759"/>
<evidence type="ECO:0000256" key="5">
    <source>
        <dbReference type="ARBA" id="ARBA00022989"/>
    </source>
</evidence>
<dbReference type="Proteomes" id="UP000626092">
    <property type="component" value="Unassembled WGS sequence"/>
</dbReference>
<name>A0A834LI08_RHOSS</name>
<organism evidence="12 13">
    <name type="scientific">Rhododendron simsii</name>
    <name type="common">Sims's rhododendron</name>
    <dbReference type="NCBI Taxonomy" id="118357"/>
    <lineage>
        <taxon>Eukaryota</taxon>
        <taxon>Viridiplantae</taxon>
        <taxon>Streptophyta</taxon>
        <taxon>Embryophyta</taxon>
        <taxon>Tracheophyta</taxon>
        <taxon>Spermatophyta</taxon>
        <taxon>Magnoliopsida</taxon>
        <taxon>eudicotyledons</taxon>
        <taxon>Gunneridae</taxon>
        <taxon>Pentapetalae</taxon>
        <taxon>asterids</taxon>
        <taxon>Ericales</taxon>
        <taxon>Ericaceae</taxon>
        <taxon>Ericoideae</taxon>
        <taxon>Rhodoreae</taxon>
        <taxon>Rhododendron</taxon>
    </lineage>
</organism>
<evidence type="ECO:0000256" key="8">
    <source>
        <dbReference type="ARBA" id="ARBA00023303"/>
    </source>
</evidence>
<feature type="transmembrane region" description="Helical" evidence="10">
    <location>
        <begin position="119"/>
        <end position="138"/>
    </location>
</feature>
<dbReference type="PANTHER" id="PTHR31618">
    <property type="entry name" value="MECHANOSENSITIVE ION CHANNEL PROTEIN 5"/>
    <property type="match status" value="1"/>
</dbReference>
<comment type="similarity">
    <text evidence="2 9">Belongs to the MscS (TC 1.A.23) family.</text>
</comment>
<dbReference type="InterPro" id="IPR010920">
    <property type="entry name" value="LSM_dom_sf"/>
</dbReference>